<protein>
    <submittedName>
        <fullName evidence="1">Uncharacterized protein</fullName>
    </submittedName>
</protein>
<accession>A0A2C9LES3</accession>
<dbReference type="Proteomes" id="UP000076420">
    <property type="component" value="Unassembled WGS sequence"/>
</dbReference>
<name>A0A2C9LES3_BIOGL</name>
<evidence type="ECO:0000313" key="2">
    <source>
        <dbReference type="Proteomes" id="UP000076420"/>
    </source>
</evidence>
<dbReference type="EnsemblMetazoa" id="BGLB030375-RA">
    <property type="protein sequence ID" value="BGLB030375-PA"/>
    <property type="gene ID" value="BGLB030375"/>
</dbReference>
<evidence type="ECO:0000313" key="1">
    <source>
        <dbReference type="EnsemblMetazoa" id="BGLB030375-PA"/>
    </source>
</evidence>
<sequence>MGFTKSKGKRRMKKLKSFMCLKRLFLIYLQRVPQANQDKVMSASKFVAMGIKDLCLSADAHEGKFNKCIQELSMNCTCGASHRMTAAHWTSFIAAHLQNGDVMMAGVLKKILDVMEKQIVVIAVMNKIAITANLQPGDVMMAGALIKILDVMEKTIVVIIVMNRIAIAANLKPGDVLMAGVLKKILDAMDKKIVVIIVMNKIALNAYLQPGDVMMAHALKKILDVMDQQIVVIIVMNKIAINAYLQPGDVMMAGALKKILDVMEKKIAVIIVMNKIASLDTKLTGSMGARRRVQGGALAPTWILSNQF</sequence>
<dbReference type="KEGG" id="bgt:106069986"/>
<dbReference type="VEuPathDB" id="VectorBase:BGLB030375"/>
<organism evidence="1 2">
    <name type="scientific">Biomphalaria glabrata</name>
    <name type="common">Bloodfluke planorb</name>
    <name type="synonym">Freshwater snail</name>
    <dbReference type="NCBI Taxonomy" id="6526"/>
    <lineage>
        <taxon>Eukaryota</taxon>
        <taxon>Metazoa</taxon>
        <taxon>Spiralia</taxon>
        <taxon>Lophotrochozoa</taxon>
        <taxon>Mollusca</taxon>
        <taxon>Gastropoda</taxon>
        <taxon>Heterobranchia</taxon>
        <taxon>Euthyneura</taxon>
        <taxon>Panpulmonata</taxon>
        <taxon>Hygrophila</taxon>
        <taxon>Lymnaeoidea</taxon>
        <taxon>Planorbidae</taxon>
        <taxon>Biomphalaria</taxon>
    </lineage>
</organism>
<dbReference type="AlphaFoldDB" id="A0A2C9LES3"/>
<reference evidence="1" key="1">
    <citation type="submission" date="2020-05" db="UniProtKB">
        <authorList>
            <consortium name="EnsemblMetazoa"/>
        </authorList>
    </citation>
    <scope>IDENTIFICATION</scope>
    <source>
        <strain evidence="1">BB02</strain>
    </source>
</reference>
<proteinExistence type="predicted"/>
<gene>
    <name evidence="1" type="primary">106069986</name>
</gene>